<dbReference type="InterPro" id="IPR021516">
    <property type="entry name" value="DUF3179"/>
</dbReference>
<dbReference type="RefSeq" id="WP_202012171.1">
    <property type="nucleotide sequence ID" value="NZ_JAERRB010000006.1"/>
</dbReference>
<keyword evidence="1" id="KW-0812">Transmembrane</keyword>
<keyword evidence="3" id="KW-1185">Reference proteome</keyword>
<feature type="transmembrane region" description="Helical" evidence="1">
    <location>
        <begin position="70"/>
        <end position="88"/>
    </location>
</feature>
<accession>A0ABS1KUK7</accession>
<evidence type="ECO:0000256" key="1">
    <source>
        <dbReference type="SAM" id="Phobius"/>
    </source>
</evidence>
<feature type="transmembrane region" description="Helical" evidence="1">
    <location>
        <begin position="44"/>
        <end position="63"/>
    </location>
</feature>
<evidence type="ECO:0000313" key="3">
    <source>
        <dbReference type="Proteomes" id="UP000613030"/>
    </source>
</evidence>
<comment type="caution">
    <text evidence="2">The sequence shown here is derived from an EMBL/GenBank/DDBJ whole genome shotgun (WGS) entry which is preliminary data.</text>
</comment>
<keyword evidence="1" id="KW-0472">Membrane</keyword>
<sequence>MKKIFYAGLILLAVFEILKVYFIMPMPGSQDIQSLDIAYFLHSYRWWFRVVAIILIAAGASAAFQTRRKWIPVVACLPVLVVAYYFNFKMTADSIFAQPEVLTFKPQGESMLNDSSIVVAVEHNGVTKAYPIRFLTYHHQVQDSIGGKNIIVTYCSVCRTGRVFEPVVNGKHETFRLVGMDHFNAMFEDATTKSWWRQATGEAVTGELKGQVLPEVESFQLNLDKLFELYPNALVMQLDNASRTRIDSVGRFEKGKSKGNLTRTDSLSWKDKSWVVGIQSGNASKAYDWIQLTSQHVVNDKVGNTPVVLAMTKDAQTFSVFERPSESETFTLRNDTLFAAGKPYDFSGRDLTTPGQRLKRVKAYQEFWHSWRTFHPATEKFE</sequence>
<keyword evidence="1" id="KW-1133">Transmembrane helix</keyword>
<evidence type="ECO:0000313" key="2">
    <source>
        <dbReference type="EMBL" id="MBL0743130.1"/>
    </source>
</evidence>
<dbReference type="EMBL" id="JAERRB010000006">
    <property type="protein sequence ID" value="MBL0743130.1"/>
    <property type="molecule type" value="Genomic_DNA"/>
</dbReference>
<name>A0ABS1KUK7_9BACT</name>
<dbReference type="Proteomes" id="UP000613030">
    <property type="component" value="Unassembled WGS sequence"/>
</dbReference>
<organism evidence="2 3">
    <name type="scientific">Chryseolinea lacunae</name>
    <dbReference type="NCBI Taxonomy" id="2801331"/>
    <lineage>
        <taxon>Bacteria</taxon>
        <taxon>Pseudomonadati</taxon>
        <taxon>Bacteroidota</taxon>
        <taxon>Cytophagia</taxon>
        <taxon>Cytophagales</taxon>
        <taxon>Fulvivirgaceae</taxon>
        <taxon>Chryseolinea</taxon>
    </lineage>
</organism>
<gene>
    <name evidence="2" type="ORF">JI741_18005</name>
</gene>
<reference evidence="2 3" key="1">
    <citation type="submission" date="2021-01" db="EMBL/GenBank/DDBJ databases">
        <title>Chryseolinea sp. Jin1 Genome sequencing and assembly.</title>
        <authorList>
            <person name="Kim I."/>
        </authorList>
    </citation>
    <scope>NUCLEOTIDE SEQUENCE [LARGE SCALE GENOMIC DNA]</scope>
    <source>
        <strain evidence="2 3">Jin1</strain>
    </source>
</reference>
<protein>
    <submittedName>
        <fullName evidence="2">DUF3179 domain-containing protein</fullName>
    </submittedName>
</protein>
<dbReference type="Pfam" id="PF11376">
    <property type="entry name" value="DUF3179"/>
    <property type="match status" value="1"/>
</dbReference>
<feature type="transmembrane region" description="Helical" evidence="1">
    <location>
        <begin position="5"/>
        <end position="24"/>
    </location>
</feature>
<proteinExistence type="predicted"/>